<dbReference type="NCBIfam" id="TIGR02069">
    <property type="entry name" value="cyanophycinase"/>
    <property type="match status" value="1"/>
</dbReference>
<dbReference type="EMBL" id="QHKS01000008">
    <property type="protein sequence ID" value="RDK02136.1"/>
    <property type="molecule type" value="Genomic_DNA"/>
</dbReference>
<reference evidence="11" key="1">
    <citation type="submission" date="2018-05" db="EMBL/GenBank/DDBJ databases">
        <authorList>
            <person name="Feng T."/>
        </authorList>
    </citation>
    <scope>NUCLEOTIDE SEQUENCE [LARGE SCALE GENOMIC DNA]</scope>
    <source>
        <strain evidence="11">S27</strain>
    </source>
</reference>
<evidence type="ECO:0000256" key="8">
    <source>
        <dbReference type="ARBA" id="ARBA00022825"/>
    </source>
</evidence>
<comment type="caution">
    <text evidence="10">The sequence shown here is derived from an EMBL/GenBank/DDBJ whole genome shotgun (WGS) entry which is preliminary data.</text>
</comment>
<dbReference type="EC" id="3.4.15.6" evidence="4"/>
<proteinExistence type="inferred from homology"/>
<keyword evidence="6" id="KW-0645">Protease</keyword>
<dbReference type="CDD" id="cd03145">
    <property type="entry name" value="GAT1_cyanophycinase"/>
    <property type="match status" value="1"/>
</dbReference>
<keyword evidence="8" id="KW-0720">Serine protease</keyword>
<dbReference type="Proteomes" id="UP000254875">
    <property type="component" value="Unassembled WGS sequence"/>
</dbReference>
<evidence type="ECO:0000313" key="11">
    <source>
        <dbReference type="Proteomes" id="UP000254875"/>
    </source>
</evidence>
<feature type="active site" description="Charge relay system" evidence="9">
    <location>
        <position position="178"/>
    </location>
</feature>
<dbReference type="Gene3D" id="3.40.50.880">
    <property type="match status" value="1"/>
</dbReference>
<feature type="active site" description="Charge relay system" evidence="9">
    <location>
        <position position="136"/>
    </location>
</feature>
<comment type="function">
    <text evidence="2">Exopeptidase that catalyzes the hydrolytic cleavage of multi-L-arginyl-poly-L-aspartic acid (cyanophycin; a water-insoluble reserve polymer) into aspartate-arginine dipeptides.</text>
</comment>
<dbReference type="GO" id="GO:0008236">
    <property type="term" value="F:serine-type peptidase activity"/>
    <property type="evidence" value="ECO:0007669"/>
    <property type="project" value="UniProtKB-KW"/>
</dbReference>
<comment type="similarity">
    <text evidence="3">Belongs to the peptidase S51 family.</text>
</comment>
<dbReference type="GO" id="GO:0008241">
    <property type="term" value="F:peptidyl-dipeptidase activity"/>
    <property type="evidence" value="ECO:0007669"/>
    <property type="project" value="UniProtKB-EC"/>
</dbReference>
<comment type="catalytic activity">
    <reaction evidence="1">
        <text>[L-4-(L-arginin-2-N-yl)aspartate](n) + H2O = [L-4-(L-arginin-2-N-yl)aspartate](n-1) + L-4-(L-arginin-2-N-yl)aspartate</text>
        <dbReference type="Rhea" id="RHEA:12845"/>
        <dbReference type="Rhea" id="RHEA-COMP:13728"/>
        <dbReference type="Rhea" id="RHEA-COMP:13734"/>
        <dbReference type="ChEBI" id="CHEBI:15377"/>
        <dbReference type="ChEBI" id="CHEBI:137986"/>
        <dbReference type="ChEBI" id="CHEBI:137991"/>
        <dbReference type="EC" id="3.4.15.6"/>
    </reaction>
</comment>
<evidence type="ECO:0000256" key="3">
    <source>
        <dbReference type="ARBA" id="ARBA00006534"/>
    </source>
</evidence>
<evidence type="ECO:0000256" key="9">
    <source>
        <dbReference type="PIRSR" id="PIRSR032067-1"/>
    </source>
</evidence>
<evidence type="ECO:0000256" key="1">
    <source>
        <dbReference type="ARBA" id="ARBA00001092"/>
    </source>
</evidence>
<evidence type="ECO:0000313" key="10">
    <source>
        <dbReference type="EMBL" id="RDK02136.1"/>
    </source>
</evidence>
<name>A0A370N961_9BURK</name>
<dbReference type="PANTHER" id="PTHR36175">
    <property type="entry name" value="CYANOPHYCINASE"/>
    <property type="match status" value="1"/>
</dbReference>
<dbReference type="InterPro" id="IPR011811">
    <property type="entry name" value="Peptidase_S51_cyanophycinase"/>
</dbReference>
<evidence type="ECO:0000256" key="7">
    <source>
        <dbReference type="ARBA" id="ARBA00022801"/>
    </source>
</evidence>
<gene>
    <name evidence="10" type="ORF">DLM46_14455</name>
</gene>
<feature type="active site" description="Charge relay system" evidence="9">
    <location>
        <position position="205"/>
    </location>
</feature>
<keyword evidence="11" id="KW-1185">Reference proteome</keyword>
<accession>A0A370N961</accession>
<protein>
    <recommendedName>
        <fullName evidence="5">Cyanophycinase</fullName>
        <ecNumber evidence="4">3.4.15.6</ecNumber>
    </recommendedName>
</protein>
<dbReference type="GO" id="GO:0006508">
    <property type="term" value="P:proteolysis"/>
    <property type="evidence" value="ECO:0007669"/>
    <property type="project" value="UniProtKB-KW"/>
</dbReference>
<dbReference type="OrthoDB" id="9799980at2"/>
<dbReference type="InterPro" id="IPR005320">
    <property type="entry name" value="Peptidase_S51"/>
</dbReference>
<dbReference type="Pfam" id="PF03575">
    <property type="entry name" value="Peptidase_S51"/>
    <property type="match status" value="1"/>
</dbReference>
<sequence length="291" mass="30311">MHPGKSLNGAARGFIIPIGGKENRVQNPVILRRFVKLCGGSRAHIAVIPTASSLDDTGDLYETVFRDLGADRVSILPFKSRADCESDKYLKMLDHADGVFMTGGDQVRLAEMLIDTSAADKLRRRNAHGMHVAGTSAGASAMSAAMIAGGKSGATPRAGMVDLAPGLGFISRFVIDQHFSQRDRLGRLLAAVASIPFGAGIGLDEDTAAFIGPDDTLEVVGTGSVTIIDGSNLRNSAAKPVRHDDPVGLTGVRLHILVEGNTYDLATHTLSGGILSAKSNAAGKLTAAALT</sequence>
<dbReference type="SUPFAM" id="SSF52317">
    <property type="entry name" value="Class I glutamine amidotransferase-like"/>
    <property type="match status" value="1"/>
</dbReference>
<dbReference type="PANTHER" id="PTHR36175:SF1">
    <property type="entry name" value="CYANOPHYCINASE"/>
    <property type="match status" value="1"/>
</dbReference>
<dbReference type="PIRSF" id="PIRSF032067">
    <property type="entry name" value="Cyanophycinase"/>
    <property type="match status" value="1"/>
</dbReference>
<evidence type="ECO:0000256" key="6">
    <source>
        <dbReference type="ARBA" id="ARBA00022670"/>
    </source>
</evidence>
<keyword evidence="7" id="KW-0378">Hydrolase</keyword>
<dbReference type="InterPro" id="IPR029062">
    <property type="entry name" value="Class_I_gatase-like"/>
</dbReference>
<evidence type="ECO:0000256" key="5">
    <source>
        <dbReference type="ARBA" id="ARBA00015719"/>
    </source>
</evidence>
<evidence type="ECO:0000256" key="4">
    <source>
        <dbReference type="ARBA" id="ARBA00013115"/>
    </source>
</evidence>
<dbReference type="AlphaFoldDB" id="A0A370N961"/>
<evidence type="ECO:0000256" key="2">
    <source>
        <dbReference type="ARBA" id="ARBA00002039"/>
    </source>
</evidence>
<organism evidence="10 11">
    <name type="scientific">Paraburkholderia lacunae</name>
    <dbReference type="NCBI Taxonomy" id="2211104"/>
    <lineage>
        <taxon>Bacteria</taxon>
        <taxon>Pseudomonadati</taxon>
        <taxon>Pseudomonadota</taxon>
        <taxon>Betaproteobacteria</taxon>
        <taxon>Burkholderiales</taxon>
        <taxon>Burkholderiaceae</taxon>
        <taxon>Paraburkholderia</taxon>
    </lineage>
</organism>